<feature type="transmembrane region" description="Helical" evidence="8">
    <location>
        <begin position="312"/>
        <end position="329"/>
    </location>
</feature>
<evidence type="ECO:0000256" key="5">
    <source>
        <dbReference type="ARBA" id="ARBA00022692"/>
    </source>
</evidence>
<dbReference type="Gene3D" id="1.20.1250.20">
    <property type="entry name" value="MFS general substrate transporter like domains"/>
    <property type="match status" value="1"/>
</dbReference>
<gene>
    <name evidence="10" type="ORF">BS640_05710</name>
</gene>
<feature type="transmembrane region" description="Helical" evidence="8">
    <location>
        <begin position="341"/>
        <end position="362"/>
    </location>
</feature>
<evidence type="ECO:0000256" key="1">
    <source>
        <dbReference type="ARBA" id="ARBA00004651"/>
    </source>
</evidence>
<feature type="transmembrane region" description="Helical" evidence="8">
    <location>
        <begin position="58"/>
        <end position="80"/>
    </location>
</feature>
<keyword evidence="3" id="KW-0813">Transport</keyword>
<organism evidence="10 11">
    <name type="scientific">Rouxiella badensis</name>
    <dbReference type="NCBI Taxonomy" id="1646377"/>
    <lineage>
        <taxon>Bacteria</taxon>
        <taxon>Pseudomonadati</taxon>
        <taxon>Pseudomonadota</taxon>
        <taxon>Gammaproteobacteria</taxon>
        <taxon>Enterobacterales</taxon>
        <taxon>Yersiniaceae</taxon>
        <taxon>Rouxiella</taxon>
    </lineage>
</organism>
<evidence type="ECO:0000256" key="6">
    <source>
        <dbReference type="ARBA" id="ARBA00022989"/>
    </source>
</evidence>
<dbReference type="GO" id="GO:0005886">
    <property type="term" value="C:plasma membrane"/>
    <property type="evidence" value="ECO:0007669"/>
    <property type="project" value="UniProtKB-SubCell"/>
</dbReference>
<dbReference type="PANTHER" id="PTHR42718:SF9">
    <property type="entry name" value="MAJOR FACILITATOR SUPERFAMILY MULTIDRUG TRANSPORTER MFSC"/>
    <property type="match status" value="1"/>
</dbReference>
<feature type="transmembrane region" description="Helical" evidence="8">
    <location>
        <begin position="443"/>
        <end position="465"/>
    </location>
</feature>
<protein>
    <submittedName>
        <fullName evidence="10">MFS transporter</fullName>
    </submittedName>
</protein>
<proteinExistence type="inferred from homology"/>
<feature type="transmembrane region" description="Helical" evidence="8">
    <location>
        <begin position="180"/>
        <end position="200"/>
    </location>
</feature>
<dbReference type="SUPFAM" id="SSF103473">
    <property type="entry name" value="MFS general substrate transporter"/>
    <property type="match status" value="1"/>
</dbReference>
<dbReference type="InterPro" id="IPR011701">
    <property type="entry name" value="MFS"/>
</dbReference>
<dbReference type="NCBIfam" id="TIGR00711">
    <property type="entry name" value="efflux_EmrB"/>
    <property type="match status" value="1"/>
</dbReference>
<keyword evidence="5 8" id="KW-0812">Transmembrane</keyword>
<evidence type="ECO:0000256" key="4">
    <source>
        <dbReference type="ARBA" id="ARBA00022475"/>
    </source>
</evidence>
<evidence type="ECO:0000256" key="7">
    <source>
        <dbReference type="ARBA" id="ARBA00023136"/>
    </source>
</evidence>
<sequence length="470" mass="50405">MPNPEPQTDESEYVTETGEVSATLWKIACVTMLGSFMSQLDSTLVNVSLDSLSHDLHASLATIQWVISGYLLALTLALPLNGWLVSRLGTKSVYIACFMAFTLTSALCGLAWSANSLIGFRILQGMSGGLLAPMAQTVIARAAGKNLARVVGYISVPVLLAPVFGPVVAGSILHFASWRWLFLINIPIGIVAIALAFRFLPNAPQETIKSPLDWLGLALLSPGLVMFLYAAGQISTPSGQIILSVSLLLIAAFVFNARKKRQRALIDIALFRNKTFSVAAITQFLTNGVIFSGQMLIPLFLMRLGGFSPTEMGWMMLPQGLGMMCANPLMGMLTQRFGTRYVSAGGALLSLLGCLPFILMAAEGIPVPVLACSLFIRGAGLSATGIPSMAAAYRSVESNVLPMATTTLNISQRIGGPTLTTLCALFLQWQIDLQTHITPSSRPYLSAFILLSVLHSLIIISAIRLPKRKD</sequence>
<dbReference type="AlphaFoldDB" id="A0A1X0WHR2"/>
<keyword evidence="7 8" id="KW-0472">Membrane</keyword>
<evidence type="ECO:0000256" key="2">
    <source>
        <dbReference type="ARBA" id="ARBA00008537"/>
    </source>
</evidence>
<dbReference type="PRINTS" id="PR01036">
    <property type="entry name" value="TCRTETB"/>
</dbReference>
<feature type="transmembrane region" description="Helical" evidence="8">
    <location>
        <begin position="151"/>
        <end position="174"/>
    </location>
</feature>
<feature type="transmembrane region" description="Helical" evidence="8">
    <location>
        <begin position="278"/>
        <end position="300"/>
    </location>
</feature>
<keyword evidence="6 8" id="KW-1133">Transmembrane helix</keyword>
<feature type="domain" description="Major facilitator superfamily (MFS) profile" evidence="9">
    <location>
        <begin position="27"/>
        <end position="470"/>
    </location>
</feature>
<evidence type="ECO:0000313" key="10">
    <source>
        <dbReference type="EMBL" id="ORJ26337.1"/>
    </source>
</evidence>
<evidence type="ECO:0000256" key="8">
    <source>
        <dbReference type="SAM" id="Phobius"/>
    </source>
</evidence>
<accession>A0A1X0WHR2</accession>
<feature type="transmembrane region" description="Helical" evidence="8">
    <location>
        <begin position="212"/>
        <end position="232"/>
    </location>
</feature>
<comment type="subcellular location">
    <subcellularLocation>
        <location evidence="1">Cell membrane</location>
        <topology evidence="1">Multi-pass membrane protein</topology>
    </subcellularLocation>
</comment>
<evidence type="ECO:0000313" key="11">
    <source>
        <dbReference type="Proteomes" id="UP000192536"/>
    </source>
</evidence>
<dbReference type="PROSITE" id="PS50850">
    <property type="entry name" value="MFS"/>
    <property type="match status" value="1"/>
</dbReference>
<keyword evidence="11" id="KW-1185">Reference proteome</keyword>
<dbReference type="InterPro" id="IPR020846">
    <property type="entry name" value="MFS_dom"/>
</dbReference>
<comment type="similarity">
    <text evidence="2">Belongs to the major facilitator superfamily. EmrB family.</text>
</comment>
<dbReference type="PANTHER" id="PTHR42718">
    <property type="entry name" value="MAJOR FACILITATOR SUPERFAMILY MULTIDRUG TRANSPORTER MFSC"/>
    <property type="match status" value="1"/>
</dbReference>
<comment type="caution">
    <text evidence="10">The sequence shown here is derived from an EMBL/GenBank/DDBJ whole genome shotgun (WGS) entry which is preliminary data.</text>
</comment>
<name>A0A1X0WHR2_9GAMM</name>
<dbReference type="GO" id="GO:0022857">
    <property type="term" value="F:transmembrane transporter activity"/>
    <property type="evidence" value="ECO:0007669"/>
    <property type="project" value="InterPro"/>
</dbReference>
<keyword evidence="4" id="KW-1003">Cell membrane</keyword>
<dbReference type="RefSeq" id="WP_084912154.1">
    <property type="nucleotide sequence ID" value="NZ_CAUQAZ010000139.1"/>
</dbReference>
<dbReference type="Gene3D" id="1.20.1720.10">
    <property type="entry name" value="Multidrug resistance protein D"/>
    <property type="match status" value="1"/>
</dbReference>
<feature type="transmembrane region" description="Helical" evidence="8">
    <location>
        <begin position="238"/>
        <end position="257"/>
    </location>
</feature>
<dbReference type="STRING" id="1646377.BS640_05710"/>
<reference evidence="10 11" key="1">
    <citation type="journal article" date="2017" name="Int. J. Syst. Evol. Microbiol.">
        <title>Rouxiella badensis sp. nov. and Rouxiella silvae sp. nov. isolated from peat bog soil in Germany and emendation of the genus description.</title>
        <authorList>
            <person name="Le Fleche-Mateos A."/>
            <person name="Kugler J.H."/>
            <person name="Hansen S.H."/>
            <person name="Syldatk C."/>
            <person name="Hausmann R."/>
            <person name="Lomprez F."/>
            <person name="Vandenbogaert M."/>
            <person name="Manuguerra J.C."/>
            <person name="Grimont P.A."/>
        </authorList>
    </citation>
    <scope>NUCLEOTIDE SEQUENCE [LARGE SCALE GENOMIC DNA]</scope>
    <source>
        <strain evidence="10 11">DSM 100043</strain>
    </source>
</reference>
<feature type="transmembrane region" description="Helical" evidence="8">
    <location>
        <begin position="92"/>
        <end position="112"/>
    </location>
</feature>
<evidence type="ECO:0000256" key="3">
    <source>
        <dbReference type="ARBA" id="ARBA00022448"/>
    </source>
</evidence>
<dbReference type="InterPro" id="IPR036259">
    <property type="entry name" value="MFS_trans_sf"/>
</dbReference>
<feature type="transmembrane region" description="Helical" evidence="8">
    <location>
        <begin position="118"/>
        <end position="139"/>
    </location>
</feature>
<dbReference type="InterPro" id="IPR004638">
    <property type="entry name" value="EmrB-like"/>
</dbReference>
<dbReference type="Pfam" id="PF07690">
    <property type="entry name" value="MFS_1"/>
    <property type="match status" value="1"/>
</dbReference>
<dbReference type="EMBL" id="MRWE01000007">
    <property type="protein sequence ID" value="ORJ26337.1"/>
    <property type="molecule type" value="Genomic_DNA"/>
</dbReference>
<dbReference type="Proteomes" id="UP000192536">
    <property type="component" value="Unassembled WGS sequence"/>
</dbReference>
<evidence type="ECO:0000259" key="9">
    <source>
        <dbReference type="PROSITE" id="PS50850"/>
    </source>
</evidence>